<evidence type="ECO:0000256" key="1">
    <source>
        <dbReference type="ARBA" id="ARBA00022679"/>
    </source>
</evidence>
<feature type="compositionally biased region" description="Low complexity" evidence="6">
    <location>
        <begin position="278"/>
        <end position="290"/>
    </location>
</feature>
<evidence type="ECO:0000313" key="8">
    <source>
        <dbReference type="EMBL" id="QYC39793.1"/>
    </source>
</evidence>
<evidence type="ECO:0000313" key="9">
    <source>
        <dbReference type="Proteomes" id="UP000824681"/>
    </source>
</evidence>
<proteinExistence type="predicted"/>
<evidence type="ECO:0000256" key="2">
    <source>
        <dbReference type="ARBA" id="ARBA00022741"/>
    </source>
</evidence>
<protein>
    <submittedName>
        <fullName evidence="8">Serine/threonine-protein kinase AfsK</fullName>
        <ecNumber evidence="8">2.7.11.1</ecNumber>
    </submittedName>
</protein>
<evidence type="ECO:0000256" key="5">
    <source>
        <dbReference type="PROSITE-ProRule" id="PRU10141"/>
    </source>
</evidence>
<accession>A0ABX8TZI8</accession>
<dbReference type="PROSITE" id="PS50011">
    <property type="entry name" value="PROTEIN_KINASE_DOM"/>
    <property type="match status" value="1"/>
</dbReference>
<feature type="binding site" evidence="5">
    <location>
        <position position="45"/>
    </location>
    <ligand>
        <name>ATP</name>
        <dbReference type="ChEBI" id="CHEBI:30616"/>
    </ligand>
</feature>
<dbReference type="CDD" id="cd14014">
    <property type="entry name" value="STKc_PknB_like"/>
    <property type="match status" value="1"/>
</dbReference>
<dbReference type="PROSITE" id="PS00107">
    <property type="entry name" value="PROTEIN_KINASE_ATP"/>
    <property type="match status" value="1"/>
</dbReference>
<keyword evidence="2 5" id="KW-0547">Nucleotide-binding</keyword>
<evidence type="ECO:0000256" key="6">
    <source>
        <dbReference type="SAM" id="MobiDB-lite"/>
    </source>
</evidence>
<evidence type="ECO:0000256" key="3">
    <source>
        <dbReference type="ARBA" id="ARBA00022777"/>
    </source>
</evidence>
<feature type="compositionally biased region" description="Low complexity" evidence="6">
    <location>
        <begin position="398"/>
        <end position="414"/>
    </location>
</feature>
<dbReference type="Gene3D" id="3.30.200.20">
    <property type="entry name" value="Phosphorylase Kinase, domain 1"/>
    <property type="match status" value="1"/>
</dbReference>
<dbReference type="InterPro" id="IPR008271">
    <property type="entry name" value="Ser/Thr_kinase_AS"/>
</dbReference>
<dbReference type="GO" id="GO:0004674">
    <property type="term" value="F:protein serine/threonine kinase activity"/>
    <property type="evidence" value="ECO:0007669"/>
    <property type="project" value="UniProtKB-EC"/>
</dbReference>
<dbReference type="Proteomes" id="UP000824681">
    <property type="component" value="Chromosome"/>
</dbReference>
<dbReference type="SUPFAM" id="SSF56112">
    <property type="entry name" value="Protein kinase-like (PK-like)"/>
    <property type="match status" value="1"/>
</dbReference>
<dbReference type="Pfam" id="PF01341">
    <property type="entry name" value="Glyco_hydro_6"/>
    <property type="match status" value="1"/>
</dbReference>
<keyword evidence="3 8" id="KW-0418">Kinase</keyword>
<dbReference type="SUPFAM" id="SSF51989">
    <property type="entry name" value="Glycosyl hydrolases family 6, cellulases"/>
    <property type="match status" value="1"/>
</dbReference>
<gene>
    <name evidence="8" type="primary">afsK9</name>
    <name evidence="8" type="ORF">Nocox_10870</name>
</gene>
<dbReference type="RefSeq" id="WP_051112491.1">
    <property type="nucleotide sequence ID" value="NZ_CP068985.1"/>
</dbReference>
<keyword evidence="1 8" id="KW-0808">Transferase</keyword>
<dbReference type="Gene3D" id="1.10.510.10">
    <property type="entry name" value="Transferase(Phosphotransferase) domain 1"/>
    <property type="match status" value="1"/>
</dbReference>
<evidence type="ECO:0000259" key="7">
    <source>
        <dbReference type="PROSITE" id="PS50011"/>
    </source>
</evidence>
<evidence type="ECO:0000256" key="4">
    <source>
        <dbReference type="ARBA" id="ARBA00022840"/>
    </source>
</evidence>
<dbReference type="InterPro" id="IPR000719">
    <property type="entry name" value="Prot_kinase_dom"/>
</dbReference>
<feature type="region of interest" description="Disordered" evidence="6">
    <location>
        <begin position="387"/>
        <end position="422"/>
    </location>
</feature>
<dbReference type="PROSITE" id="PS00108">
    <property type="entry name" value="PROTEIN_KINASE_ST"/>
    <property type="match status" value="1"/>
</dbReference>
<feature type="domain" description="Protein kinase" evidence="7">
    <location>
        <begin position="17"/>
        <end position="269"/>
    </location>
</feature>
<feature type="compositionally biased region" description="Gly residues" evidence="6">
    <location>
        <begin position="291"/>
        <end position="301"/>
    </location>
</feature>
<dbReference type="SMART" id="SM00220">
    <property type="entry name" value="S_TKc"/>
    <property type="match status" value="1"/>
</dbReference>
<sequence length="758" mass="77322">MTLDALRDGDPRQAGPYTLLGRLGEGGMGTVYLGRAPDGTRVAVKLITARMSADPGFRRRFAREVAAARRVARFCTAPVLDADVEGDPAYLVTEYVEGPSLGEAVRASGPLTGSALDGLAAAMAVALRAIHGAGVVHRDLKPSNVLLSQVGPKVIDFGIARFTETEVSSAIVGTPAYMSPEQVSGSRVGPASDIFSWGCTVAFAASGASPFGSGSVPTILLRIVNEAPELHGLSGVLRELVEAATAKNPAQRPTAQDLLDRLSAANPTAQDLLAQLSAADPPASVESPGTPGAGGAAGVEGAGSRARADVTEPGVAFSGPTRPAPAHSDGTPGLSDGGGRRRGRVVAGAAAAAVAVAGVAVALVWNGVAGSGGDGGALAGSTSSAVASRASGQGDPRATATGTTGTGTATPGGDQAAGGGAGNPLRAARPVAFYSPEEPNAARQADLWKKDRPQDAALMEKLAKVPHAIRLGSPEVRAKVADAVANAAGMGGVPVFLVNYLPGTDECRPATPAELAAYQSWIKGIAGQIGSSPAVVVLEPGSLTKLLGTKNCDPQGSPDQRYAALREAAGALKANPRTAVYLDGAQDLYPGTEIMAERLVKAGVDKTDGFFLNAASYQRTEKAVGYGKQLSACIALRRAGRSGCPLDAAVDRATLPHFVVDTARNGRGSWAPVKHYADPQTWCNPPGKGVGDRPTTETGEELADAYLWIARPGTSSGHCRRGTNGDKDPEWGVVAPKAGEWWAELALERAKLADPPWS</sequence>
<dbReference type="PRINTS" id="PR00733">
    <property type="entry name" value="GLHYDRLASE6"/>
</dbReference>
<dbReference type="EC" id="2.7.11.1" evidence="8"/>
<name>A0ABX8TZI8_9ACTN</name>
<dbReference type="PANTHER" id="PTHR43289">
    <property type="entry name" value="MITOGEN-ACTIVATED PROTEIN KINASE KINASE KINASE 20-RELATED"/>
    <property type="match status" value="1"/>
</dbReference>
<reference evidence="8 9" key="1">
    <citation type="journal article" date="2021" name="ACS Chem. Biol.">
        <title>Genomic-Led Discovery of a Novel Glycopeptide Antibiotic by Nonomuraea coxensis DSM 45129.</title>
        <authorList>
            <person name="Yushchuk O."/>
            <person name="Vior N.M."/>
            <person name="Andreo-Vidal A."/>
            <person name="Berini F."/>
            <person name="Ruckert C."/>
            <person name="Busche T."/>
            <person name="Binda E."/>
            <person name="Kalinowski J."/>
            <person name="Truman A.W."/>
            <person name="Marinelli F."/>
        </authorList>
    </citation>
    <scope>NUCLEOTIDE SEQUENCE [LARGE SCALE GENOMIC DNA]</scope>
    <source>
        <strain evidence="8 9">DSM 45129</strain>
    </source>
</reference>
<keyword evidence="4 5" id="KW-0067">ATP-binding</keyword>
<dbReference type="Gene3D" id="3.20.20.40">
    <property type="entry name" value="1, 4-beta cellobiohydrolase"/>
    <property type="match status" value="1"/>
</dbReference>
<dbReference type="InterPro" id="IPR016288">
    <property type="entry name" value="Beta_cellobiohydrolase"/>
</dbReference>
<dbReference type="InterPro" id="IPR011009">
    <property type="entry name" value="Kinase-like_dom_sf"/>
</dbReference>
<dbReference type="Pfam" id="PF00069">
    <property type="entry name" value="Pkinase"/>
    <property type="match status" value="1"/>
</dbReference>
<dbReference type="InterPro" id="IPR036434">
    <property type="entry name" value="Beta_cellobiohydrolase_sf"/>
</dbReference>
<dbReference type="EMBL" id="CP068985">
    <property type="protein sequence ID" value="QYC39793.1"/>
    <property type="molecule type" value="Genomic_DNA"/>
</dbReference>
<feature type="region of interest" description="Disordered" evidence="6">
    <location>
        <begin position="278"/>
        <end position="341"/>
    </location>
</feature>
<dbReference type="InterPro" id="IPR017441">
    <property type="entry name" value="Protein_kinase_ATP_BS"/>
</dbReference>
<keyword evidence="9" id="KW-1185">Reference proteome</keyword>
<dbReference type="PANTHER" id="PTHR43289:SF34">
    <property type="entry name" value="SERINE_THREONINE-PROTEIN KINASE YBDM-RELATED"/>
    <property type="match status" value="1"/>
</dbReference>
<organism evidence="8 9">
    <name type="scientific">Nonomuraea coxensis DSM 45129</name>
    <dbReference type="NCBI Taxonomy" id="1122611"/>
    <lineage>
        <taxon>Bacteria</taxon>
        <taxon>Bacillati</taxon>
        <taxon>Actinomycetota</taxon>
        <taxon>Actinomycetes</taxon>
        <taxon>Streptosporangiales</taxon>
        <taxon>Streptosporangiaceae</taxon>
        <taxon>Nonomuraea</taxon>
    </lineage>
</organism>